<organism evidence="3 4">
    <name type="scientific">Lutimaribacter pacificus</name>
    <dbReference type="NCBI Taxonomy" id="391948"/>
    <lineage>
        <taxon>Bacteria</taxon>
        <taxon>Pseudomonadati</taxon>
        <taxon>Pseudomonadota</taxon>
        <taxon>Alphaproteobacteria</taxon>
        <taxon>Rhodobacterales</taxon>
        <taxon>Roseobacteraceae</taxon>
        <taxon>Lutimaribacter</taxon>
    </lineage>
</organism>
<gene>
    <name evidence="3" type="ORF">SAMN05444142_11413</name>
</gene>
<keyword evidence="4" id="KW-1185">Reference proteome</keyword>
<dbReference type="InterPro" id="IPR036249">
    <property type="entry name" value="Thioredoxin-like_sf"/>
</dbReference>
<dbReference type="PANTHER" id="PTHR13887">
    <property type="entry name" value="GLUTATHIONE S-TRANSFERASE KAPPA"/>
    <property type="match status" value="1"/>
</dbReference>
<evidence type="ECO:0000313" key="3">
    <source>
        <dbReference type="EMBL" id="SHK94587.1"/>
    </source>
</evidence>
<keyword evidence="3" id="KW-0413">Isomerase</keyword>
<feature type="domain" description="Thioredoxin-like fold" evidence="2">
    <location>
        <begin position="52"/>
        <end position="217"/>
    </location>
</feature>
<dbReference type="EMBL" id="FQZZ01000014">
    <property type="protein sequence ID" value="SHK94587.1"/>
    <property type="molecule type" value="Genomic_DNA"/>
</dbReference>
<dbReference type="GO" id="GO:0016853">
    <property type="term" value="F:isomerase activity"/>
    <property type="evidence" value="ECO:0007669"/>
    <property type="project" value="UniProtKB-KW"/>
</dbReference>
<comment type="similarity">
    <text evidence="1">Belongs to the thioredoxin family. DsbA subfamily.</text>
</comment>
<dbReference type="Gene3D" id="3.40.30.10">
    <property type="entry name" value="Glutaredoxin"/>
    <property type="match status" value="1"/>
</dbReference>
<dbReference type="AlphaFoldDB" id="A0A1H0NVJ7"/>
<proteinExistence type="inferred from homology"/>
<sequence length="221" mass="23890">MDRRTLMIGAGALVLASGAGMVSFGGRGGDVPDLGAANAQQAGDVDISGIVEMAMGPEDAPVTVIEYASFTCPHCASFHVGPGARLKSEYVDTGKVRFIYRDVYFDRPGLWASMVARCEPDRFFGITDMLYKQQRDWIGDGQPAAIAENLRKIGRVAGLSDEQLDTCLSDAEKAQALVAWFQQNAEADQIESTPSLVINGEKHSNMSWNDLKAIIDEQLGE</sequence>
<dbReference type="OrthoDB" id="8478320at2"/>
<accession>A0A1H0NVJ7</accession>
<dbReference type="SUPFAM" id="SSF52833">
    <property type="entry name" value="Thioredoxin-like"/>
    <property type="match status" value="1"/>
</dbReference>
<evidence type="ECO:0000256" key="1">
    <source>
        <dbReference type="ARBA" id="ARBA00005791"/>
    </source>
</evidence>
<dbReference type="InterPro" id="IPR012336">
    <property type="entry name" value="Thioredoxin-like_fold"/>
</dbReference>
<dbReference type="Proteomes" id="UP000324252">
    <property type="component" value="Unassembled WGS sequence"/>
</dbReference>
<dbReference type="RefSeq" id="WP_149789749.1">
    <property type="nucleotide sequence ID" value="NZ_FNIO01000014.1"/>
</dbReference>
<dbReference type="PANTHER" id="PTHR13887:SF56">
    <property type="entry name" value="THIOREDOXIN-LIKE REDUCTASE RV2466C"/>
    <property type="match status" value="1"/>
</dbReference>
<name>A0A1H0NVJ7_9RHOB</name>
<evidence type="ECO:0000313" key="4">
    <source>
        <dbReference type="Proteomes" id="UP000324252"/>
    </source>
</evidence>
<reference evidence="3 4" key="1">
    <citation type="submission" date="2016-11" db="EMBL/GenBank/DDBJ databases">
        <authorList>
            <person name="Varghese N."/>
            <person name="Submissions S."/>
        </authorList>
    </citation>
    <scope>NUCLEOTIDE SEQUENCE [LARGE SCALE GENOMIC DNA]</scope>
    <source>
        <strain evidence="3 4">DSM 29620</strain>
    </source>
</reference>
<dbReference type="CDD" id="cd02972">
    <property type="entry name" value="DsbA_family"/>
    <property type="match status" value="1"/>
</dbReference>
<dbReference type="Pfam" id="PF13462">
    <property type="entry name" value="Thioredoxin_4"/>
    <property type="match status" value="1"/>
</dbReference>
<protein>
    <submittedName>
        <fullName evidence="3">Protein-disulfide isomerase</fullName>
    </submittedName>
</protein>
<evidence type="ECO:0000259" key="2">
    <source>
        <dbReference type="Pfam" id="PF13462"/>
    </source>
</evidence>